<proteinExistence type="predicted"/>
<feature type="compositionally biased region" description="Basic and acidic residues" evidence="1">
    <location>
        <begin position="235"/>
        <end position="247"/>
    </location>
</feature>
<keyword evidence="3" id="KW-0477">Merozoite</keyword>
<name>A6YQP6_BABBO</name>
<protein>
    <submittedName>
        <fullName evidence="3">Merozoite surface antigen 1</fullName>
    </submittedName>
</protein>
<evidence type="ECO:0000313" key="3">
    <source>
        <dbReference type="EMBL" id="ABR92023.1"/>
    </source>
</evidence>
<feature type="compositionally biased region" description="Polar residues" evidence="1">
    <location>
        <begin position="286"/>
        <end position="300"/>
    </location>
</feature>
<dbReference type="VEuPathDB" id="PiroplasmaDB:BBOV_I003060"/>
<evidence type="ECO:0000256" key="1">
    <source>
        <dbReference type="SAM" id="MobiDB-lite"/>
    </source>
</evidence>
<dbReference type="EMBL" id="EF640943">
    <property type="protein sequence ID" value="ABR92023.1"/>
    <property type="molecule type" value="Genomic_DNA"/>
</dbReference>
<accession>A6YQP6</accession>
<dbReference type="AlphaFoldDB" id="A6YQP6"/>
<reference evidence="3" key="2">
    <citation type="journal article" date="2008" name="Ann. N. Y. Acad. Sci.">
        <title>msa-1 and msa-2c gene analysis and common epitopes assessment in Mexican Babesia bovis isolates.</title>
        <authorList>
            <person name="Borgonio V."/>
            <person name="Mosqueda J."/>
            <person name="Genis A.D."/>
            <person name="Falcon A."/>
            <person name="Alvarez J.A."/>
            <person name="Camacho M."/>
            <person name="Figueroa J.V."/>
        </authorList>
    </citation>
    <scope>NUCLEOTIDE SEQUENCE</scope>
    <source>
        <strain evidence="3">Mexico</strain>
    </source>
</reference>
<organism evidence="3">
    <name type="scientific">Babesia bovis</name>
    <dbReference type="NCBI Taxonomy" id="5865"/>
    <lineage>
        <taxon>Eukaryota</taxon>
        <taxon>Sar</taxon>
        <taxon>Alveolata</taxon>
        <taxon>Apicomplexa</taxon>
        <taxon>Aconoidasida</taxon>
        <taxon>Piroplasmida</taxon>
        <taxon>Babesiidae</taxon>
        <taxon>Babesia</taxon>
    </lineage>
</organism>
<reference evidence="3" key="1">
    <citation type="submission" date="2007-05" db="EMBL/GenBank/DDBJ databases">
        <authorList>
            <person name="Borgonio V.M."/>
            <person name="Mosqueda J.J."/>
            <person name="Genis A.D."/>
            <person name="Falcon A."/>
            <person name="Alvarez A."/>
            <person name="Camacho M."/>
            <person name="Figueroa J.V."/>
        </authorList>
    </citation>
    <scope>NUCLEOTIDE SEQUENCE</scope>
    <source>
        <strain evidence="3">Mexico</strain>
    </source>
</reference>
<sequence length="319" mass="34764">MATFALFISALCCVLAITSAGEELTQSDVRNADTSIVLPEGSFYDDMSKFYGAVGSFDQTKLYSVLSANFKAAKMDDQKVKDTFKNLYKVNALIKNNPMIRPDLFNATIVSGFSTKNDEERFNAIFDSIKGMYYRAQHMDKYLKSLRWNTDIVEEDREKAVEYFKKHVYTGEHVVDVNGMAGVCKEFLSPASDFYKLVESFDAFAHAKVHAQVGNFVKPGTDIAPPKDVTDALEKELQEQKPARSESTEVPAPGDASGVQQPPASGTSPQGPAPTTPSPSPESSGNLQGQQGTTKPAGSSFTYGGLTVATLCYFVLSAF</sequence>
<feature type="signal peptide" evidence="2">
    <location>
        <begin position="1"/>
        <end position="20"/>
    </location>
</feature>
<evidence type="ECO:0000256" key="2">
    <source>
        <dbReference type="SAM" id="SignalP"/>
    </source>
</evidence>
<feature type="compositionally biased region" description="Pro residues" evidence="1">
    <location>
        <begin position="271"/>
        <end position="280"/>
    </location>
</feature>
<feature type="region of interest" description="Disordered" evidence="1">
    <location>
        <begin position="235"/>
        <end position="300"/>
    </location>
</feature>
<keyword evidence="2" id="KW-0732">Signal</keyword>
<feature type="chain" id="PRO_5002703487" evidence="2">
    <location>
        <begin position="21"/>
        <end position="319"/>
    </location>
</feature>